<evidence type="ECO:0000313" key="2">
    <source>
        <dbReference type="EMBL" id="CAH1645614.1"/>
    </source>
</evidence>
<gene>
    <name evidence="2" type="ORF">SPLIT_LOCUS10966</name>
</gene>
<proteinExistence type="predicted"/>
<keyword evidence="3" id="KW-1185">Reference proteome</keyword>
<evidence type="ECO:0000256" key="1">
    <source>
        <dbReference type="SAM" id="Phobius"/>
    </source>
</evidence>
<name>A0A9P0IF70_SPOLI</name>
<keyword evidence="1" id="KW-0812">Transmembrane</keyword>
<accession>A0A9P0IF70</accession>
<keyword evidence="1" id="KW-0472">Membrane</keyword>
<dbReference type="Proteomes" id="UP001153321">
    <property type="component" value="Chromosome 6"/>
</dbReference>
<feature type="transmembrane region" description="Helical" evidence="1">
    <location>
        <begin position="176"/>
        <end position="198"/>
    </location>
</feature>
<keyword evidence="1" id="KW-1133">Transmembrane helix</keyword>
<reference evidence="2" key="1">
    <citation type="submission" date="2022-02" db="EMBL/GenBank/DDBJ databases">
        <authorList>
            <person name="King R."/>
        </authorList>
    </citation>
    <scope>NUCLEOTIDE SEQUENCE</scope>
</reference>
<protein>
    <submittedName>
        <fullName evidence="2">Uncharacterized protein</fullName>
    </submittedName>
</protein>
<dbReference type="EMBL" id="LR824537">
    <property type="protein sequence ID" value="CAH1645614.1"/>
    <property type="molecule type" value="Genomic_DNA"/>
</dbReference>
<sequence length="199" mass="23299">MRRLHRLAEIWQKHRYHADTGSRWYSRASGHTHKTCRDLLRKGNQPLEQVANRIQELSKLNNENQKCNQTYLAVKYESFLATGEKVFTTVEMNGSYQLSRNIKDKWFLSVHNDIVEMMYAVSANDKIKIVGRHIKTKFDFFERPFNSSHINVYATSLDYEVEESRGYNLQDVKCKLLCMVCNSQMVFIPVLTTLGVIIK</sequence>
<dbReference type="AlphaFoldDB" id="A0A9P0IF70"/>
<organism evidence="2 3">
    <name type="scientific">Spodoptera littoralis</name>
    <name type="common">Egyptian cotton leafworm</name>
    <dbReference type="NCBI Taxonomy" id="7109"/>
    <lineage>
        <taxon>Eukaryota</taxon>
        <taxon>Metazoa</taxon>
        <taxon>Ecdysozoa</taxon>
        <taxon>Arthropoda</taxon>
        <taxon>Hexapoda</taxon>
        <taxon>Insecta</taxon>
        <taxon>Pterygota</taxon>
        <taxon>Neoptera</taxon>
        <taxon>Endopterygota</taxon>
        <taxon>Lepidoptera</taxon>
        <taxon>Glossata</taxon>
        <taxon>Ditrysia</taxon>
        <taxon>Noctuoidea</taxon>
        <taxon>Noctuidae</taxon>
        <taxon>Amphipyrinae</taxon>
        <taxon>Spodoptera</taxon>
    </lineage>
</organism>
<evidence type="ECO:0000313" key="3">
    <source>
        <dbReference type="Proteomes" id="UP001153321"/>
    </source>
</evidence>